<dbReference type="SMART" id="SM01154">
    <property type="entry name" value="DUF1704"/>
    <property type="match status" value="1"/>
</dbReference>
<comment type="caution">
    <text evidence="5">The sequence shown here is derived from an EMBL/GenBank/DDBJ whole genome shotgun (WGS) entry which is preliminary data.</text>
</comment>
<sequence>MEFKDKILPQLLRAIKDRTPIHKQVPNKGKIIFNKIVPYLFIYRVPDSGKDRMLSELTKSELASAVFLPYNGDDSVSLWIPKLATALAEEFGTCLLIEVWSAPEDQDADIAIHLSQKNALVLAEYLKKNIETEAPEFLVELKRETKLPRPPRLPLLVDTDDTKKNIVISLGISVRKRYENIEGAHLPLLARAFRESLAKGLSRLFFEFVRLYTTARAAQFKMKGQERLNAEIYEIDRALAKESQKFDFLLLVTPTNSHEAWLQFKKDKYRKAPVFHYRPIPIDPDIVKRNLYNLRIEDIYDPTIAYLFRDKRRELDDMMTMLASRGTSDFKYGSLMVFGNVDEQLYGLAKAMLTAIDSITRSEREESEEEYLDAKAFARLAEEEISFLQQQSPTFKTSVRVRDDIAGVMVNHGVLNISKQYRISKRRAIALIQHEVGTHIITYFNGKEQPFSLFRLGVPGYEQLQEGLAVLAEYLVDGLTNQRLRILAGRVIAVQHMLLGHSFVETFDMLHEEYHFSTSTSFTIAMRVYRSGGLTKDTAYLQGFKELIQYIQEGKDLNLLTIGKIREDYLPIVHDLIQRGVLRPPRIKPRYLHEPYTDKLKDVDQFASIFKMINY</sequence>
<evidence type="ECO:0000256" key="2">
    <source>
        <dbReference type="ARBA" id="ARBA00022670"/>
    </source>
</evidence>
<accession>A0A2S9J305</accession>
<reference evidence="5 6" key="1">
    <citation type="submission" date="2018-02" db="EMBL/GenBank/DDBJ databases">
        <title>The draft genome of Sphingobacterium sp. 5JN-11.</title>
        <authorList>
            <person name="Liu L."/>
            <person name="Li L."/>
            <person name="Liang L."/>
            <person name="Zhang X."/>
            <person name="Wang T."/>
        </authorList>
    </citation>
    <scope>NUCLEOTIDE SEQUENCE [LARGE SCALE GENOMIC DNA]</scope>
    <source>
        <strain evidence="5 6">5JN-11</strain>
    </source>
</reference>
<evidence type="ECO:0000256" key="1">
    <source>
        <dbReference type="ARBA" id="ARBA00001947"/>
    </source>
</evidence>
<dbReference type="EMBL" id="PVBQ01000008">
    <property type="protein sequence ID" value="PRD47173.1"/>
    <property type="molecule type" value="Genomic_DNA"/>
</dbReference>
<organism evidence="5 6">
    <name type="scientific">Sphingobacterium haloxyli</name>
    <dbReference type="NCBI Taxonomy" id="2100533"/>
    <lineage>
        <taxon>Bacteria</taxon>
        <taxon>Pseudomonadati</taxon>
        <taxon>Bacteroidota</taxon>
        <taxon>Sphingobacteriia</taxon>
        <taxon>Sphingobacteriales</taxon>
        <taxon>Sphingobacteriaceae</taxon>
        <taxon>Sphingobacterium</taxon>
    </lineage>
</organism>
<evidence type="ECO:0000313" key="5">
    <source>
        <dbReference type="EMBL" id="PRD47173.1"/>
    </source>
</evidence>
<evidence type="ECO:0000256" key="4">
    <source>
        <dbReference type="ARBA" id="ARBA00023049"/>
    </source>
</evidence>
<dbReference type="AlphaFoldDB" id="A0A2S9J305"/>
<dbReference type="Proteomes" id="UP000239711">
    <property type="component" value="Unassembled WGS sequence"/>
</dbReference>
<keyword evidence="3" id="KW-0378">Hydrolase</keyword>
<dbReference type="PANTHER" id="PTHR31817">
    <property type="match status" value="1"/>
</dbReference>
<comment type="cofactor">
    <cofactor evidence="1">
        <name>Zn(2+)</name>
        <dbReference type="ChEBI" id="CHEBI:29105"/>
    </cofactor>
</comment>
<dbReference type="Pfam" id="PF08014">
    <property type="entry name" value="MATCAP"/>
    <property type="match status" value="1"/>
</dbReference>
<protein>
    <submittedName>
        <fullName evidence="5">DUF1704 domain-containing protein</fullName>
    </submittedName>
</protein>
<keyword evidence="2" id="KW-0645">Protease</keyword>
<dbReference type="InterPro" id="IPR012548">
    <property type="entry name" value="MATCAP"/>
</dbReference>
<evidence type="ECO:0000256" key="3">
    <source>
        <dbReference type="ARBA" id="ARBA00022801"/>
    </source>
</evidence>
<proteinExistence type="predicted"/>
<dbReference type="RefSeq" id="WP_105717290.1">
    <property type="nucleotide sequence ID" value="NZ_PVBQ01000008.1"/>
</dbReference>
<dbReference type="GO" id="GO:0008237">
    <property type="term" value="F:metallopeptidase activity"/>
    <property type="evidence" value="ECO:0007669"/>
    <property type="project" value="UniProtKB-KW"/>
</dbReference>
<dbReference type="GO" id="GO:0006508">
    <property type="term" value="P:proteolysis"/>
    <property type="evidence" value="ECO:0007669"/>
    <property type="project" value="UniProtKB-KW"/>
</dbReference>
<gene>
    <name evidence="5" type="ORF">C5745_12215</name>
</gene>
<dbReference type="PANTHER" id="PTHR31817:SF0">
    <property type="entry name" value="CHROMOSOME UNDETERMINED SCAFFOLD_67, WHOLE GENOME SHOTGUN SEQUENCE"/>
    <property type="match status" value="1"/>
</dbReference>
<keyword evidence="6" id="KW-1185">Reference proteome</keyword>
<keyword evidence="4" id="KW-0482">Metalloprotease</keyword>
<dbReference type="OrthoDB" id="9785840at2"/>
<name>A0A2S9J305_9SPHI</name>
<evidence type="ECO:0000313" key="6">
    <source>
        <dbReference type="Proteomes" id="UP000239711"/>
    </source>
</evidence>
<dbReference type="GO" id="GO:0080164">
    <property type="term" value="P:regulation of nitric oxide metabolic process"/>
    <property type="evidence" value="ECO:0007669"/>
    <property type="project" value="TreeGrafter"/>
</dbReference>